<dbReference type="AlphaFoldDB" id="K0JV65"/>
<evidence type="ECO:0000313" key="2">
    <source>
        <dbReference type="EMBL" id="CCH31755.1"/>
    </source>
</evidence>
<accession>K0JV65</accession>
<dbReference type="Proteomes" id="UP000006281">
    <property type="component" value="Chromosome"/>
</dbReference>
<dbReference type="Pfam" id="PF19974">
    <property type="entry name" value="TCAD9"/>
    <property type="match status" value="1"/>
</dbReference>
<dbReference type="eggNOG" id="COG1672">
    <property type="taxonomic scope" value="Bacteria"/>
</dbReference>
<dbReference type="OrthoDB" id="3585659at2"/>
<dbReference type="BioCyc" id="SESP1179773:BN6_RS21665-MONOMER"/>
<dbReference type="InterPro" id="IPR011990">
    <property type="entry name" value="TPR-like_helical_dom_sf"/>
</dbReference>
<proteinExistence type="predicted"/>
<dbReference type="eggNOG" id="COG0457">
    <property type="taxonomic scope" value="Bacteria"/>
</dbReference>
<dbReference type="PANTHER" id="PTHR47691:SF3">
    <property type="entry name" value="HTH-TYPE TRANSCRIPTIONAL REGULATOR RV0890C-RELATED"/>
    <property type="match status" value="1"/>
</dbReference>
<dbReference type="InterPro" id="IPR027417">
    <property type="entry name" value="P-loop_NTPase"/>
</dbReference>
<sequence length="1170" mass="129363">MGRLGDREAWDELPEGVVDALEDWLAGQDFTLDHKEWFTDGRSGEPVARVLRRGLDDVDQLVLKFFRADGERRISNTQAAWSASKSFTKRLAKVERQALPLGDWRAVFLRVAGGNIATVGALTSLIEDKDFPDHCGTIVRSVVRDWNKDRTPMPRRAVADVLGDILRRRRTEVWRWAHAAGIAVDGTEERVTRHGWPGALANPFTLVADTAAGRRTHDFIVGKAHGDLNGRNILVPKEPTVDADSFVLIDYDRFATDAPLARDPMHLLVTLALDEFESFKASTRLKLSRVLVDPDADDVTPRYEYLRRLSAAVHESSAPKLKKGLGAEWRQQCLLSLVGAALMHLGRRIRTREEDAAKEWCFHLAATAAEAYQRTLGRAERVEPAVPPSALGSSNRELPGPLVDRKSDLLALRTRLSDGPWGVTVLRGLRGIGKTKLLDVALDGAPARDLGRFPARICRHETDAVARLDTGTLIDYVEGTSEALPAPQYGRSSLVRLEATLRRLGESPVVVAVDSAENLLDPDTGKLVDPDLDEALEMLATRPGHRVTVLLATQQELASPAAGTWPTAEAPLYLDKLPYEYFLHHLAGLDDDSRWDHTSLPEQTRRALYDRMQGNPRYAELAHAVVAVAKTAIDLRALAALLAPQPRKSVPGYLTGLLLEGLAPAESRVLHALAALDTPVPDTAVVGLLGDVPPDDVRRALSTLVAGRVIRRAPPDQYVIPAQDARLVLDHLPSEEARGTLYFLAATQLTFLQNNDPRSVEDLRVHFAELTALLRGRKHASAYNVIELIHDVLSEWNAAHLLLKPRQEVRGRLGDDHLELANHNALAIIYTTYGRFDEAASAYGRAFALATARRDEISQAKIRVNLAALYWQWSDTNRALGYFELARDDARRLDDPVILMGALEGIADCDRRQGRYEDAVRHAVEALELPRRPDYPDTRSARDHAESRGVALMLKLARWFGERGDAVEATRYVELAKLAATELGGSWLRTSCLDGRATLLVHQGEFELAQAAALTAVDEALRHHDPVTLLQARTTLCLVYLKTGRREHAWSEIEQALPYRTEGRSLVVLALLGLASYQKGDRATASRRFRALLDESTARTALDGDDFAAWDFRGYALCGLHLVDGADLAPAVEVLGRTRRRTPPALVDRLRFLIGELDDQGLLGRALDAL</sequence>
<organism evidence="2 3">
    <name type="scientific">Saccharothrix espanaensis (strain ATCC 51144 / DSM 44229 / JCM 9112 / NBRC 15066 / NRRL 15764)</name>
    <dbReference type="NCBI Taxonomy" id="1179773"/>
    <lineage>
        <taxon>Bacteria</taxon>
        <taxon>Bacillati</taxon>
        <taxon>Actinomycetota</taxon>
        <taxon>Actinomycetes</taxon>
        <taxon>Pseudonocardiales</taxon>
        <taxon>Pseudonocardiaceae</taxon>
        <taxon>Saccharothrix</taxon>
    </lineage>
</organism>
<dbReference type="SUPFAM" id="SSF48452">
    <property type="entry name" value="TPR-like"/>
    <property type="match status" value="2"/>
</dbReference>
<gene>
    <name evidence="2" type="ordered locus">BN6_44750</name>
</gene>
<dbReference type="Gene3D" id="1.25.40.10">
    <property type="entry name" value="Tetratricopeptide repeat domain"/>
    <property type="match status" value="2"/>
</dbReference>
<dbReference type="KEGG" id="sesp:BN6_44750"/>
<dbReference type="STRING" id="1179773.BN6_44750"/>
<dbReference type="SUPFAM" id="SSF52540">
    <property type="entry name" value="P-loop containing nucleoside triphosphate hydrolases"/>
    <property type="match status" value="1"/>
</dbReference>
<reference evidence="2 3" key="1">
    <citation type="journal article" date="2012" name="BMC Genomics">
        <title>Complete genome sequence of Saccharothrix espanaensis DSM 44229T and comparison to the other completely sequenced Pseudonocardiaceae.</title>
        <authorList>
            <person name="Strobel T."/>
            <person name="Al-Dilaimi A."/>
            <person name="Blom J."/>
            <person name="Gessner A."/>
            <person name="Kalinowski J."/>
            <person name="Luzhetska M."/>
            <person name="Puhler A."/>
            <person name="Szczepanowski R."/>
            <person name="Bechthold A."/>
            <person name="Ruckert C."/>
        </authorList>
    </citation>
    <scope>NUCLEOTIDE SEQUENCE [LARGE SCALE GENOMIC DNA]</scope>
    <source>
        <strain evidence="3">ATCC 51144 / DSM 44229 / JCM 9112 / NBRC 15066 / NRRL 15764</strain>
    </source>
</reference>
<protein>
    <recommendedName>
        <fullName evidence="1">Ternary complex associated domain-containing protein</fullName>
    </recommendedName>
</protein>
<evidence type="ECO:0000313" key="3">
    <source>
        <dbReference type="Proteomes" id="UP000006281"/>
    </source>
</evidence>
<keyword evidence="3" id="KW-1185">Reference proteome</keyword>
<evidence type="ECO:0000259" key="1">
    <source>
        <dbReference type="Pfam" id="PF19974"/>
    </source>
</evidence>
<dbReference type="RefSeq" id="WP_015101867.1">
    <property type="nucleotide sequence ID" value="NC_019673.1"/>
</dbReference>
<dbReference type="InterPro" id="IPR045544">
    <property type="entry name" value="TCAD9"/>
</dbReference>
<dbReference type="PANTHER" id="PTHR47691">
    <property type="entry name" value="REGULATOR-RELATED"/>
    <property type="match status" value="1"/>
</dbReference>
<dbReference type="PATRIC" id="fig|1179773.3.peg.4482"/>
<dbReference type="HOGENOM" id="CLU_271140_0_0_11"/>
<name>K0JV65_SACES</name>
<dbReference type="EMBL" id="HE804045">
    <property type="protein sequence ID" value="CCH31755.1"/>
    <property type="molecule type" value="Genomic_DNA"/>
</dbReference>
<feature type="domain" description="Ternary complex associated" evidence="1">
    <location>
        <begin position="158"/>
        <end position="306"/>
    </location>
</feature>